<sequence length="131" mass="14639">MGFDIKTIGLLFLSICLLSLCHDQKLLPTVAGEDCDVDLRGFEIECMYYMNKGEPSTLINPNDRCCKVIKNANIPCCCRNLGRKLVYPPGYTIADLLNWKKVLHCMNYCGRPLTPASKCGNFIVPRGPPPK</sequence>
<dbReference type="InterPro" id="IPR036312">
    <property type="entry name" value="Bifun_inhib/LTP/seed_sf"/>
</dbReference>
<keyword evidence="1" id="KW-0732">Signal</keyword>
<dbReference type="PANTHER" id="PTHR33286:SF1">
    <property type="entry name" value="OS01G0800600 PROTEIN"/>
    <property type="match status" value="1"/>
</dbReference>
<reference evidence="3" key="2">
    <citation type="submission" date="2025-08" db="UniProtKB">
        <authorList>
            <consortium name="RefSeq"/>
        </authorList>
    </citation>
    <scope>IDENTIFICATION</scope>
    <source>
        <tissue evidence="3">Young leaves</tissue>
    </source>
</reference>
<feature type="signal peptide" evidence="1">
    <location>
        <begin position="1"/>
        <end position="23"/>
    </location>
</feature>
<dbReference type="Proteomes" id="UP000694853">
    <property type="component" value="Unplaced"/>
</dbReference>
<accession>A0A8B8K761</accession>
<dbReference type="PANTHER" id="PTHR33286">
    <property type="entry name" value="BIFUNCTIONAL INHIBITOR/LIPID-TRANSFER PROTEIN/SEED STORAGE 2S ALBUMIN SUPERFAMILY PROTEIN"/>
    <property type="match status" value="1"/>
</dbReference>
<proteinExistence type="predicted"/>
<dbReference type="AlphaFoldDB" id="A0A8B8K761"/>
<reference evidence="2" key="1">
    <citation type="journal article" date="2019" name="Toxins">
        <title>Detection of Abrin-Like and Prepropulchellin-Like Toxin Genes and Transcripts Using Whole Genome Sequencing and Full-Length Transcript Sequencing of Abrus precatorius.</title>
        <authorList>
            <person name="Hovde B.T."/>
            <person name="Daligault H.E."/>
            <person name="Hanschen E.R."/>
            <person name="Kunde Y.A."/>
            <person name="Johnson M.B."/>
            <person name="Starkenburg S.R."/>
            <person name="Johnson S.L."/>
        </authorList>
    </citation>
    <scope>NUCLEOTIDE SEQUENCE [LARGE SCALE GENOMIC DNA]</scope>
</reference>
<protein>
    <submittedName>
        <fullName evidence="3">Uncharacterized protein LOC113853245</fullName>
    </submittedName>
</protein>
<dbReference type="OrthoDB" id="653734at2759"/>
<dbReference type="RefSeq" id="XP_027339565.1">
    <property type="nucleotide sequence ID" value="XM_027483764.1"/>
</dbReference>
<feature type="chain" id="PRO_5034387710" evidence="1">
    <location>
        <begin position="24"/>
        <end position="131"/>
    </location>
</feature>
<evidence type="ECO:0000313" key="3">
    <source>
        <dbReference type="RefSeq" id="XP_027339565.1"/>
    </source>
</evidence>
<gene>
    <name evidence="3" type="primary">LOC113853245</name>
</gene>
<dbReference type="KEGG" id="aprc:113853245"/>
<organism evidence="2 3">
    <name type="scientific">Abrus precatorius</name>
    <name type="common">Indian licorice</name>
    <name type="synonym">Glycine abrus</name>
    <dbReference type="NCBI Taxonomy" id="3816"/>
    <lineage>
        <taxon>Eukaryota</taxon>
        <taxon>Viridiplantae</taxon>
        <taxon>Streptophyta</taxon>
        <taxon>Embryophyta</taxon>
        <taxon>Tracheophyta</taxon>
        <taxon>Spermatophyta</taxon>
        <taxon>Magnoliopsida</taxon>
        <taxon>eudicotyledons</taxon>
        <taxon>Gunneridae</taxon>
        <taxon>Pentapetalae</taxon>
        <taxon>rosids</taxon>
        <taxon>fabids</taxon>
        <taxon>Fabales</taxon>
        <taxon>Fabaceae</taxon>
        <taxon>Papilionoideae</taxon>
        <taxon>50 kb inversion clade</taxon>
        <taxon>NPAAA clade</taxon>
        <taxon>indigoferoid/millettioid clade</taxon>
        <taxon>Abreae</taxon>
        <taxon>Abrus</taxon>
    </lineage>
</organism>
<evidence type="ECO:0000313" key="2">
    <source>
        <dbReference type="Proteomes" id="UP000694853"/>
    </source>
</evidence>
<dbReference type="Gene3D" id="1.10.110.10">
    <property type="entry name" value="Plant lipid-transfer and hydrophobic proteins"/>
    <property type="match status" value="1"/>
</dbReference>
<name>A0A8B8K761_ABRPR</name>
<dbReference type="GeneID" id="113853245"/>
<keyword evidence="2" id="KW-1185">Reference proteome</keyword>
<evidence type="ECO:0000256" key="1">
    <source>
        <dbReference type="SAM" id="SignalP"/>
    </source>
</evidence>